<keyword evidence="2" id="KW-1185">Reference proteome</keyword>
<proteinExistence type="predicted"/>
<sequence length="69" mass="8054">MRYTATDRRVLVTFRNGGPRSVSYEYQQLGPPQVVHGNIRMEWLREPGRVVELSDIRDPLIVHHLITRA</sequence>
<protein>
    <submittedName>
        <fullName evidence="1">Uncharacterized protein</fullName>
    </submittedName>
</protein>
<evidence type="ECO:0000313" key="1">
    <source>
        <dbReference type="EMBL" id="GIH38907.1"/>
    </source>
</evidence>
<organism evidence="1 2">
    <name type="scientific">Microbispora corallina</name>
    <dbReference type="NCBI Taxonomy" id="83302"/>
    <lineage>
        <taxon>Bacteria</taxon>
        <taxon>Bacillati</taxon>
        <taxon>Actinomycetota</taxon>
        <taxon>Actinomycetes</taxon>
        <taxon>Streptosporangiales</taxon>
        <taxon>Streptosporangiaceae</taxon>
        <taxon>Microbispora</taxon>
    </lineage>
</organism>
<gene>
    <name evidence="1" type="ORF">Mco01_19070</name>
</gene>
<dbReference type="Proteomes" id="UP000603904">
    <property type="component" value="Unassembled WGS sequence"/>
</dbReference>
<dbReference type="EMBL" id="BOOC01000005">
    <property type="protein sequence ID" value="GIH38907.1"/>
    <property type="molecule type" value="Genomic_DNA"/>
</dbReference>
<name>A0ABQ4FVR4_9ACTN</name>
<evidence type="ECO:0000313" key="2">
    <source>
        <dbReference type="Proteomes" id="UP000603904"/>
    </source>
</evidence>
<comment type="caution">
    <text evidence="1">The sequence shown here is derived from an EMBL/GenBank/DDBJ whole genome shotgun (WGS) entry which is preliminary data.</text>
</comment>
<accession>A0ABQ4FVR4</accession>
<reference evidence="1 2" key="1">
    <citation type="submission" date="2021-01" db="EMBL/GenBank/DDBJ databases">
        <title>Whole genome shotgun sequence of Microbispora corallina NBRC 16416.</title>
        <authorList>
            <person name="Komaki H."/>
            <person name="Tamura T."/>
        </authorList>
    </citation>
    <scope>NUCLEOTIDE SEQUENCE [LARGE SCALE GENOMIC DNA]</scope>
    <source>
        <strain evidence="1 2">NBRC 16416</strain>
    </source>
</reference>
<dbReference type="RefSeq" id="WP_204056492.1">
    <property type="nucleotide sequence ID" value="NZ_BAAAGP010000002.1"/>
</dbReference>